<dbReference type="GO" id="GO:0009294">
    <property type="term" value="P:DNA-mediated transformation"/>
    <property type="evidence" value="ECO:0007669"/>
    <property type="project" value="InterPro"/>
</dbReference>
<dbReference type="PANTHER" id="PTHR43022:SF1">
    <property type="entry name" value="PROTEIN SMF"/>
    <property type="match status" value="1"/>
</dbReference>
<comment type="similarity">
    <text evidence="1">Belongs to the DprA/Smf family.</text>
</comment>
<dbReference type="Pfam" id="PF02481">
    <property type="entry name" value="DNA_processg_A"/>
    <property type="match status" value="1"/>
</dbReference>
<dbReference type="Gene3D" id="1.10.10.10">
    <property type="entry name" value="Winged helix-like DNA-binding domain superfamily/Winged helix DNA-binding domain"/>
    <property type="match status" value="1"/>
</dbReference>
<dbReference type="NCBIfam" id="TIGR00732">
    <property type="entry name" value="dprA"/>
    <property type="match status" value="1"/>
</dbReference>
<evidence type="ECO:0000259" key="3">
    <source>
        <dbReference type="Pfam" id="PF17782"/>
    </source>
</evidence>
<dbReference type="PANTHER" id="PTHR43022">
    <property type="entry name" value="PROTEIN SMF"/>
    <property type="match status" value="1"/>
</dbReference>
<gene>
    <name evidence="4" type="ORF">A3J58_00675</name>
</gene>
<evidence type="ECO:0000259" key="2">
    <source>
        <dbReference type="Pfam" id="PF02481"/>
    </source>
</evidence>
<dbReference type="Pfam" id="PF17782">
    <property type="entry name" value="WHD_DprA"/>
    <property type="match status" value="1"/>
</dbReference>
<dbReference type="SUPFAM" id="SSF102405">
    <property type="entry name" value="MCP/YpsA-like"/>
    <property type="match status" value="1"/>
</dbReference>
<dbReference type="InterPro" id="IPR041614">
    <property type="entry name" value="DprA_WH"/>
</dbReference>
<sequence length="373" mass="39723">MHLEEIKFLNAFNAIPGIGAATLRRLKKHFGAYETAWRADAHAYASAGLDPTALVALRERKSSVDPDREMQKFIQHDIWAITDEDQYYPLFLKEISSPPVVLYGRGEKTALTAPHALAVVGTRRPTPYGIEATETIVAELAASGIAVVSGLATGIDTKAHKTALEHRGITIAVLGSGIDPLSIFPPENRGLAERIATSGGAVISEYAPGTPAVKEHFPMRNRIIAGISRGTLVVEAREKSGALITARMALEENRDIFAIPGSIFSPASHGPNMLIQQGAKAVRSAANILEELGIDGAVAMRHHAAQSLGGDEAAVLTLLSEACTVDDIRSQSGLSSVAVMAALSLLEFKGMVRNLGQDTYQQTSPQHNPTSLV</sequence>
<accession>A0A1G2KVR1</accession>
<organism evidence="4 5">
    <name type="scientific">Candidatus Sungbacteria bacterium RIFCSPHIGHO2_02_FULL_52_23</name>
    <dbReference type="NCBI Taxonomy" id="1802274"/>
    <lineage>
        <taxon>Bacteria</taxon>
        <taxon>Candidatus Sungiibacteriota</taxon>
    </lineage>
</organism>
<dbReference type="InterPro" id="IPR036388">
    <property type="entry name" value="WH-like_DNA-bd_sf"/>
</dbReference>
<dbReference type="Gene3D" id="3.40.50.450">
    <property type="match status" value="1"/>
</dbReference>
<protein>
    <submittedName>
        <fullName evidence="4">DNA protecting protein DprA</fullName>
    </submittedName>
</protein>
<dbReference type="STRING" id="1802274.A3J58_00675"/>
<dbReference type="EMBL" id="MHQM01000045">
    <property type="protein sequence ID" value="OHA02499.1"/>
    <property type="molecule type" value="Genomic_DNA"/>
</dbReference>
<reference evidence="4 5" key="1">
    <citation type="journal article" date="2016" name="Nat. Commun.">
        <title>Thousands of microbial genomes shed light on interconnected biogeochemical processes in an aquifer system.</title>
        <authorList>
            <person name="Anantharaman K."/>
            <person name="Brown C.T."/>
            <person name="Hug L.A."/>
            <person name="Sharon I."/>
            <person name="Castelle C.J."/>
            <person name="Probst A.J."/>
            <person name="Thomas B.C."/>
            <person name="Singh A."/>
            <person name="Wilkins M.J."/>
            <person name="Karaoz U."/>
            <person name="Brodie E.L."/>
            <person name="Williams K.H."/>
            <person name="Hubbard S.S."/>
            <person name="Banfield J.F."/>
        </authorList>
    </citation>
    <scope>NUCLEOTIDE SEQUENCE [LARGE SCALE GENOMIC DNA]</scope>
</reference>
<proteinExistence type="inferred from homology"/>
<feature type="domain" description="Smf/DprA SLOG" evidence="2">
    <location>
        <begin position="81"/>
        <end position="292"/>
    </location>
</feature>
<dbReference type="InterPro" id="IPR057666">
    <property type="entry name" value="DrpA_SLOG"/>
</dbReference>
<dbReference type="Proteomes" id="UP000178510">
    <property type="component" value="Unassembled WGS sequence"/>
</dbReference>
<dbReference type="InterPro" id="IPR003488">
    <property type="entry name" value="DprA"/>
</dbReference>
<evidence type="ECO:0000313" key="4">
    <source>
        <dbReference type="EMBL" id="OHA02499.1"/>
    </source>
</evidence>
<feature type="domain" description="DprA winged helix" evidence="3">
    <location>
        <begin position="303"/>
        <end position="355"/>
    </location>
</feature>
<evidence type="ECO:0000313" key="5">
    <source>
        <dbReference type="Proteomes" id="UP000178510"/>
    </source>
</evidence>
<comment type="caution">
    <text evidence="4">The sequence shown here is derived from an EMBL/GenBank/DDBJ whole genome shotgun (WGS) entry which is preliminary data.</text>
</comment>
<name>A0A1G2KVR1_9BACT</name>
<dbReference type="AlphaFoldDB" id="A0A1G2KVR1"/>
<evidence type="ECO:0000256" key="1">
    <source>
        <dbReference type="ARBA" id="ARBA00006525"/>
    </source>
</evidence>